<feature type="non-terminal residue" evidence="17">
    <location>
        <position position="365"/>
    </location>
</feature>
<evidence type="ECO:0000256" key="5">
    <source>
        <dbReference type="ARBA" id="ARBA00022679"/>
    </source>
</evidence>
<feature type="binding site" evidence="14">
    <location>
        <position position="77"/>
    </location>
    <ligand>
        <name>ATP</name>
        <dbReference type="ChEBI" id="CHEBI:30616"/>
    </ligand>
</feature>
<evidence type="ECO:0000256" key="7">
    <source>
        <dbReference type="ARBA" id="ARBA00022741"/>
    </source>
</evidence>
<evidence type="ECO:0000256" key="8">
    <source>
        <dbReference type="ARBA" id="ARBA00022777"/>
    </source>
</evidence>
<organism evidence="17 18">
    <name type="scientific">Thlaspi arvense</name>
    <name type="common">Field penny-cress</name>
    <dbReference type="NCBI Taxonomy" id="13288"/>
    <lineage>
        <taxon>Eukaryota</taxon>
        <taxon>Viridiplantae</taxon>
        <taxon>Streptophyta</taxon>
        <taxon>Embryophyta</taxon>
        <taxon>Tracheophyta</taxon>
        <taxon>Spermatophyta</taxon>
        <taxon>Magnoliopsida</taxon>
        <taxon>eudicotyledons</taxon>
        <taxon>Gunneridae</taxon>
        <taxon>Pentapetalae</taxon>
        <taxon>rosids</taxon>
        <taxon>malvids</taxon>
        <taxon>Brassicales</taxon>
        <taxon>Brassicaceae</taxon>
        <taxon>Thlaspideae</taxon>
        <taxon>Thlaspi</taxon>
    </lineage>
</organism>
<reference evidence="17 18" key="1">
    <citation type="submission" date="2022-03" db="EMBL/GenBank/DDBJ databases">
        <authorList>
            <person name="Nunn A."/>
            <person name="Chopra R."/>
            <person name="Nunn A."/>
            <person name="Contreras Garrido A."/>
        </authorList>
    </citation>
    <scope>NUCLEOTIDE SEQUENCE [LARGE SCALE GENOMIC DNA]</scope>
</reference>
<dbReference type="InterPro" id="IPR017441">
    <property type="entry name" value="Protein_kinase_ATP_BS"/>
</dbReference>
<dbReference type="Gene3D" id="3.30.200.20">
    <property type="entry name" value="Phosphorylase Kinase, domain 1"/>
    <property type="match status" value="1"/>
</dbReference>
<dbReference type="SUPFAM" id="SSF56112">
    <property type="entry name" value="Protein kinase-like (PK-like)"/>
    <property type="match status" value="1"/>
</dbReference>
<sequence>MPPKPSPPPAVSSHPPEPENSPHSPSLQLALNLPSTFTREELATATDNFSNANLLGQGGFGYVHKGVLSNGREVAVKQLKEGSHQGDREFKTEVEIISQVHHKHLVSLVGYCITGSQRMLVYEFVPNHSLEFHLHWGVMGLGNCLLGKESHAMDWPTRLEIARGVAKVLAYLHEEFTNEKMPNGIFTLVLILVSISVSDFGLAKFFPDNYTHISTAVKGTFGYMAPEYASSGRLTAKSDVFSFGVVLLELARRPLLRALKDGNFSAHVDPRLQMCYVHNEMVCMVACAVSCVRRSAKQTSNNEPEALKGNFPLSDLNEGIPLANNGSLDDDTNQNNEDIERLGRMDFGTQDSGNAEYSEPTSRNG</sequence>
<evidence type="ECO:0000256" key="6">
    <source>
        <dbReference type="ARBA" id="ARBA00022692"/>
    </source>
</evidence>
<evidence type="ECO:0000256" key="2">
    <source>
        <dbReference type="ARBA" id="ARBA00012513"/>
    </source>
</evidence>
<dbReference type="Gene3D" id="1.10.510.10">
    <property type="entry name" value="Transferase(Phosphotransferase) domain 1"/>
    <property type="match status" value="1"/>
</dbReference>
<feature type="compositionally biased region" description="Polar residues" evidence="15">
    <location>
        <begin position="349"/>
        <end position="365"/>
    </location>
</feature>
<evidence type="ECO:0000256" key="14">
    <source>
        <dbReference type="PROSITE-ProRule" id="PRU10141"/>
    </source>
</evidence>
<evidence type="ECO:0000313" key="17">
    <source>
        <dbReference type="EMBL" id="CAH2056833.1"/>
    </source>
</evidence>
<keyword evidence="9 14" id="KW-0067">ATP-binding</keyword>
<dbReference type="AlphaFoldDB" id="A0AAU9S4D3"/>
<evidence type="ECO:0000259" key="16">
    <source>
        <dbReference type="PROSITE" id="PS50011"/>
    </source>
</evidence>
<evidence type="ECO:0000256" key="12">
    <source>
        <dbReference type="ARBA" id="ARBA00047899"/>
    </source>
</evidence>
<dbReference type="FunFam" id="3.30.200.20:FF:000212">
    <property type="entry name" value="Proline-rich receptor-like protein kinase PERK8"/>
    <property type="match status" value="1"/>
</dbReference>
<gene>
    <name evidence="17" type="ORF">TAV2_LOCUS12026</name>
</gene>
<comment type="catalytic activity">
    <reaction evidence="12">
        <text>L-threonyl-[protein] + ATP = O-phospho-L-threonyl-[protein] + ADP + H(+)</text>
        <dbReference type="Rhea" id="RHEA:46608"/>
        <dbReference type="Rhea" id="RHEA-COMP:11060"/>
        <dbReference type="Rhea" id="RHEA-COMP:11605"/>
        <dbReference type="ChEBI" id="CHEBI:15378"/>
        <dbReference type="ChEBI" id="CHEBI:30013"/>
        <dbReference type="ChEBI" id="CHEBI:30616"/>
        <dbReference type="ChEBI" id="CHEBI:61977"/>
        <dbReference type="ChEBI" id="CHEBI:456216"/>
        <dbReference type="EC" id="2.7.11.1"/>
    </reaction>
</comment>
<name>A0AAU9S4D3_THLAR</name>
<dbReference type="EC" id="2.7.11.1" evidence="2"/>
<feature type="region of interest" description="Disordered" evidence="15">
    <location>
        <begin position="322"/>
        <end position="365"/>
    </location>
</feature>
<dbReference type="InterPro" id="IPR047117">
    <property type="entry name" value="PERK1-13-like"/>
</dbReference>
<dbReference type="GO" id="GO:0005886">
    <property type="term" value="C:plasma membrane"/>
    <property type="evidence" value="ECO:0007669"/>
    <property type="project" value="UniProtKB-SubCell"/>
</dbReference>
<comment type="subcellular location">
    <subcellularLocation>
        <location evidence="1">Cell membrane</location>
        <topology evidence="1">Single-pass membrane protein</topology>
    </subcellularLocation>
</comment>
<keyword evidence="5" id="KW-0808">Transferase</keyword>
<dbReference type="InterPro" id="IPR000719">
    <property type="entry name" value="Prot_kinase_dom"/>
</dbReference>
<feature type="compositionally biased region" description="Pro residues" evidence="15">
    <location>
        <begin position="1"/>
        <end position="10"/>
    </location>
</feature>
<keyword evidence="6" id="KW-0812">Transmembrane</keyword>
<dbReference type="Proteomes" id="UP000836841">
    <property type="component" value="Unassembled WGS sequence"/>
</dbReference>
<dbReference type="InterPro" id="IPR011009">
    <property type="entry name" value="Kinase-like_dom_sf"/>
</dbReference>
<dbReference type="EMBL" id="CAJVSB020000591">
    <property type="protein sequence ID" value="CAH2056833.1"/>
    <property type="molecule type" value="Genomic_DNA"/>
</dbReference>
<dbReference type="PANTHER" id="PTHR47982">
    <property type="entry name" value="PROLINE-RICH RECEPTOR-LIKE PROTEIN KINASE PERK4"/>
    <property type="match status" value="1"/>
</dbReference>
<dbReference type="GO" id="GO:0005524">
    <property type="term" value="F:ATP binding"/>
    <property type="evidence" value="ECO:0007669"/>
    <property type="project" value="UniProtKB-UniRule"/>
</dbReference>
<dbReference type="GO" id="GO:0004674">
    <property type="term" value="F:protein serine/threonine kinase activity"/>
    <property type="evidence" value="ECO:0007669"/>
    <property type="project" value="UniProtKB-KW"/>
</dbReference>
<dbReference type="InterPro" id="IPR001245">
    <property type="entry name" value="Ser-Thr/Tyr_kinase_cat_dom"/>
</dbReference>
<keyword evidence="4" id="KW-0723">Serine/threonine-protein kinase</keyword>
<evidence type="ECO:0000256" key="1">
    <source>
        <dbReference type="ARBA" id="ARBA00004162"/>
    </source>
</evidence>
<keyword evidence="3" id="KW-1003">Cell membrane</keyword>
<evidence type="ECO:0000256" key="3">
    <source>
        <dbReference type="ARBA" id="ARBA00022475"/>
    </source>
</evidence>
<evidence type="ECO:0000313" key="18">
    <source>
        <dbReference type="Proteomes" id="UP000836841"/>
    </source>
</evidence>
<evidence type="ECO:0000256" key="15">
    <source>
        <dbReference type="SAM" id="MobiDB-lite"/>
    </source>
</evidence>
<keyword evidence="11" id="KW-0472">Membrane</keyword>
<evidence type="ECO:0000256" key="13">
    <source>
        <dbReference type="ARBA" id="ARBA00048679"/>
    </source>
</evidence>
<comment type="caution">
    <text evidence="17">The sequence shown here is derived from an EMBL/GenBank/DDBJ whole genome shotgun (WGS) entry which is preliminary data.</text>
</comment>
<feature type="domain" description="Protein kinase" evidence="16">
    <location>
        <begin position="49"/>
        <end position="365"/>
    </location>
</feature>
<keyword evidence="8" id="KW-0418">Kinase</keyword>
<keyword evidence="7 14" id="KW-0547">Nucleotide-binding</keyword>
<evidence type="ECO:0000256" key="4">
    <source>
        <dbReference type="ARBA" id="ARBA00022527"/>
    </source>
</evidence>
<protein>
    <recommendedName>
        <fullName evidence="2">non-specific serine/threonine protein kinase</fullName>
        <ecNumber evidence="2">2.7.11.1</ecNumber>
    </recommendedName>
</protein>
<keyword evidence="18" id="KW-1185">Reference proteome</keyword>
<dbReference type="PROSITE" id="PS00107">
    <property type="entry name" value="PROTEIN_KINASE_ATP"/>
    <property type="match status" value="1"/>
</dbReference>
<dbReference type="PANTHER" id="PTHR47982:SF35">
    <property type="entry name" value="PROLINE-RICH RECEPTOR-LIKE PROTEIN KINASE PERK1-RELATED"/>
    <property type="match status" value="1"/>
</dbReference>
<evidence type="ECO:0000256" key="9">
    <source>
        <dbReference type="ARBA" id="ARBA00022840"/>
    </source>
</evidence>
<evidence type="ECO:0000256" key="11">
    <source>
        <dbReference type="ARBA" id="ARBA00023136"/>
    </source>
</evidence>
<dbReference type="Pfam" id="PF07714">
    <property type="entry name" value="PK_Tyr_Ser-Thr"/>
    <property type="match status" value="1"/>
</dbReference>
<comment type="catalytic activity">
    <reaction evidence="13">
        <text>L-seryl-[protein] + ATP = O-phospho-L-seryl-[protein] + ADP + H(+)</text>
        <dbReference type="Rhea" id="RHEA:17989"/>
        <dbReference type="Rhea" id="RHEA-COMP:9863"/>
        <dbReference type="Rhea" id="RHEA-COMP:11604"/>
        <dbReference type="ChEBI" id="CHEBI:15378"/>
        <dbReference type="ChEBI" id="CHEBI:29999"/>
        <dbReference type="ChEBI" id="CHEBI:30616"/>
        <dbReference type="ChEBI" id="CHEBI:83421"/>
        <dbReference type="ChEBI" id="CHEBI:456216"/>
        <dbReference type="EC" id="2.7.11.1"/>
    </reaction>
</comment>
<accession>A0AAU9S4D3</accession>
<keyword evidence="10" id="KW-1133">Transmembrane helix</keyword>
<proteinExistence type="predicted"/>
<evidence type="ECO:0000256" key="10">
    <source>
        <dbReference type="ARBA" id="ARBA00022989"/>
    </source>
</evidence>
<feature type="region of interest" description="Disordered" evidence="15">
    <location>
        <begin position="1"/>
        <end position="26"/>
    </location>
</feature>
<dbReference type="PROSITE" id="PS50011">
    <property type="entry name" value="PROTEIN_KINASE_DOM"/>
    <property type="match status" value="1"/>
</dbReference>